<feature type="domain" description="C2H2-type" evidence="12">
    <location>
        <begin position="258"/>
        <end position="281"/>
    </location>
</feature>
<keyword evidence="6 10" id="KW-0863">Zinc-finger</keyword>
<dbReference type="SMART" id="SM00355">
    <property type="entry name" value="ZnF_C2H2"/>
    <property type="match status" value="15"/>
</dbReference>
<dbReference type="FunFam" id="3.30.160.60:FF:000145">
    <property type="entry name" value="Zinc finger protein 574"/>
    <property type="match status" value="1"/>
</dbReference>
<feature type="domain" description="C2H2-type" evidence="12">
    <location>
        <begin position="674"/>
        <end position="701"/>
    </location>
</feature>
<keyword evidence="4" id="KW-0479">Metal-binding</keyword>
<dbReference type="PROSITE" id="PS50157">
    <property type="entry name" value="ZINC_FINGER_C2H2_2"/>
    <property type="match status" value="15"/>
</dbReference>
<evidence type="ECO:0000256" key="8">
    <source>
        <dbReference type="ARBA" id="ARBA00023054"/>
    </source>
</evidence>
<keyword evidence="5" id="KW-0677">Repeat</keyword>
<feature type="compositionally biased region" description="Polar residues" evidence="11">
    <location>
        <begin position="138"/>
        <end position="152"/>
    </location>
</feature>
<dbReference type="InterPro" id="IPR036236">
    <property type="entry name" value="Znf_C2H2_sf"/>
</dbReference>
<evidence type="ECO:0000256" key="6">
    <source>
        <dbReference type="ARBA" id="ARBA00022771"/>
    </source>
</evidence>
<keyword evidence="14" id="KW-1185">Reference proteome</keyword>
<feature type="domain" description="C2H2-type" evidence="12">
    <location>
        <begin position="482"/>
        <end position="509"/>
    </location>
</feature>
<feature type="domain" description="C2H2-type" evidence="12">
    <location>
        <begin position="646"/>
        <end position="673"/>
    </location>
</feature>
<dbReference type="GO" id="GO:0070530">
    <property type="term" value="F:K63-linked polyubiquitin modification-dependent protein binding"/>
    <property type="evidence" value="ECO:0007669"/>
    <property type="project" value="InterPro"/>
</dbReference>
<feature type="region of interest" description="Disordered" evidence="11">
    <location>
        <begin position="68"/>
        <end position="104"/>
    </location>
</feature>
<evidence type="ECO:0000256" key="5">
    <source>
        <dbReference type="ARBA" id="ARBA00022737"/>
    </source>
</evidence>
<dbReference type="GO" id="GO:0005737">
    <property type="term" value="C:cytoplasm"/>
    <property type="evidence" value="ECO:0007669"/>
    <property type="project" value="UniProtKB-SubCell"/>
</dbReference>
<feature type="domain" description="C2H2-type" evidence="12">
    <location>
        <begin position="1069"/>
        <end position="1091"/>
    </location>
</feature>
<feature type="domain" description="C2H2-type" evidence="12">
    <location>
        <begin position="510"/>
        <end position="537"/>
    </location>
</feature>
<feature type="domain" description="C2H2-type" evidence="12">
    <location>
        <begin position="2"/>
        <end position="29"/>
    </location>
</feature>
<dbReference type="Pfam" id="PF00096">
    <property type="entry name" value="zf-C2H2"/>
    <property type="match status" value="8"/>
</dbReference>
<dbReference type="Proteomes" id="UP000694891">
    <property type="component" value="Unplaced"/>
</dbReference>
<dbReference type="InterPro" id="IPR034735">
    <property type="entry name" value="NEMO_ZF"/>
</dbReference>
<feature type="domain" description="C2H2-type" evidence="12">
    <location>
        <begin position="1008"/>
        <end position="1026"/>
    </location>
</feature>
<evidence type="ECO:0000256" key="2">
    <source>
        <dbReference type="ARBA" id="ARBA00004496"/>
    </source>
</evidence>
<dbReference type="FunFam" id="3.30.160.60:FF:002212">
    <property type="entry name" value="Zinc finger protein 672"/>
    <property type="match status" value="1"/>
</dbReference>
<evidence type="ECO:0000256" key="9">
    <source>
        <dbReference type="ARBA" id="ARBA00023242"/>
    </source>
</evidence>
<dbReference type="GeneID" id="103355905"/>
<evidence type="ECO:0000256" key="4">
    <source>
        <dbReference type="ARBA" id="ARBA00022723"/>
    </source>
</evidence>
<reference evidence="15" key="1">
    <citation type="submission" date="2025-08" db="UniProtKB">
        <authorList>
            <consortium name="RefSeq"/>
        </authorList>
    </citation>
    <scope>IDENTIFICATION</scope>
</reference>
<dbReference type="PANTHER" id="PTHR24393">
    <property type="entry name" value="ZINC FINGER PROTEIN"/>
    <property type="match status" value="1"/>
</dbReference>
<feature type="domain" description="C2H2-type" evidence="12">
    <location>
        <begin position="786"/>
        <end position="813"/>
    </location>
</feature>
<feature type="domain" description="C2H2-type" evidence="12">
    <location>
        <begin position="30"/>
        <end position="58"/>
    </location>
</feature>
<evidence type="ECO:0000259" key="12">
    <source>
        <dbReference type="PROSITE" id="PS50157"/>
    </source>
</evidence>
<dbReference type="GO" id="GO:0005634">
    <property type="term" value="C:nucleus"/>
    <property type="evidence" value="ECO:0007669"/>
    <property type="project" value="UniProtKB-SubCell"/>
</dbReference>
<feature type="domain" description="C2H2-type" evidence="12">
    <location>
        <begin position="1041"/>
        <end position="1068"/>
    </location>
</feature>
<dbReference type="FunFam" id="3.30.160.60:FF:000557">
    <property type="entry name" value="zinc finger and SCAN domain-containing protein 29"/>
    <property type="match status" value="1"/>
</dbReference>
<feature type="domain" description="C2H2-type" evidence="12">
    <location>
        <begin position="368"/>
        <end position="395"/>
    </location>
</feature>
<organism evidence="14 15">
    <name type="scientific">Stegastes partitus</name>
    <name type="common">bicolor damselfish</name>
    <dbReference type="NCBI Taxonomy" id="144197"/>
    <lineage>
        <taxon>Eukaryota</taxon>
        <taxon>Metazoa</taxon>
        <taxon>Chordata</taxon>
        <taxon>Craniata</taxon>
        <taxon>Vertebrata</taxon>
        <taxon>Euteleostomi</taxon>
        <taxon>Actinopterygii</taxon>
        <taxon>Neopterygii</taxon>
        <taxon>Teleostei</taxon>
        <taxon>Neoteleostei</taxon>
        <taxon>Acanthomorphata</taxon>
        <taxon>Ovalentaria</taxon>
        <taxon>Pomacentridae</taxon>
        <taxon>Stegastes</taxon>
    </lineage>
</organism>
<feature type="domain" description="C2H2-type" evidence="12">
    <location>
        <begin position="168"/>
        <end position="195"/>
    </location>
</feature>
<dbReference type="AlphaFoldDB" id="A0A9Y4MZQ5"/>
<gene>
    <name evidence="15" type="primary">LOC103355905</name>
</gene>
<feature type="compositionally biased region" description="Low complexity" evidence="11">
    <location>
        <begin position="91"/>
        <end position="104"/>
    </location>
</feature>
<feature type="region of interest" description="Disordered" evidence="11">
    <location>
        <begin position="130"/>
        <end position="163"/>
    </location>
</feature>
<dbReference type="PROSITE" id="PS51801">
    <property type="entry name" value="ZF_CCHC_NOA"/>
    <property type="match status" value="1"/>
</dbReference>
<evidence type="ECO:0000256" key="7">
    <source>
        <dbReference type="ARBA" id="ARBA00022833"/>
    </source>
</evidence>
<feature type="region of interest" description="Disordered" evidence="11">
    <location>
        <begin position="690"/>
        <end position="709"/>
    </location>
</feature>
<dbReference type="GO" id="GO:0008270">
    <property type="term" value="F:zinc ion binding"/>
    <property type="evidence" value="ECO:0007669"/>
    <property type="project" value="UniProtKB-KW"/>
</dbReference>
<dbReference type="PANTHER" id="PTHR24393:SF34">
    <property type="entry name" value="PR_SET DOMAIN 13"/>
    <property type="match status" value="1"/>
</dbReference>
<feature type="domain" description="CCHC NOA-type" evidence="13">
    <location>
        <begin position="476"/>
        <end position="506"/>
    </location>
</feature>
<evidence type="ECO:0000256" key="1">
    <source>
        <dbReference type="ARBA" id="ARBA00004123"/>
    </source>
</evidence>
<keyword evidence="9" id="KW-0539">Nucleus</keyword>
<dbReference type="Gene3D" id="3.30.160.60">
    <property type="entry name" value="Classic Zinc Finger"/>
    <property type="match status" value="13"/>
</dbReference>
<sequence>MHQCPVCSKCFLTPYKLKRHHVIHTGQKPFICRLCLKAFTQSAHLKTHLQNVHHSGLPTDCLQDGSLSNNQQPTCDQPAAEINTHGKSNYGTGTSAGPSSGASTWTGEVPDDAFVLPPSKSGNVPINVPHVSGDGLETLSSISNSSVPQEQVDSSSSDSSDNKALDGYTCKVCLESFPSSRQLSIHSPIHNTPKRFERSRELLQTCSKKLRVNLRSQELISSKSKITLKHQCPKCLKVFCSPSKLRRHFLIHTGQKPYSCAVCRRAYRQKVHLKSHLRMSSKCSLSAGIARKNLINGTQTSDHPTPVNSSMELELQCKISVNAAQDLSTTEITSHSVEEPEQPLNSNFCIKLTEQEQQFMTHKSLKPFQCSVCSRSFRLEVNLVRHHKIHRKQKELSSPTPVQNRDTLNMSSLEAIKHLPGSALPDADPVALNVNVKAERQSQIFTDHSGSFLHDADFITSADNQWETCQATSEQQRSPTMHQCPMCSKCFPSESKLQRHIMVHTGQRPFGCEICGKMFRQKTHLRVHYRTHTWSKYHKQRSLYINRPPSTISWFNTKTAADVPVQGRTAQRKDYLNNSPVVSGTHLDQTALRMNVQTKDNREPENKLLSRMSKRNAVVHMRKVSRVIVKRTQTVKSEQNPGSVPHKCFQCLKCFPSASKLQRHELVHTGLKPFRCLICGKTFRQAPHLKTHERTHCNRKSSKSLSQQGNTRKLKIQQQLYPKITVQVPAQKTSVNTESTLSHCEVVSNVGNRPLCTVRDGSVSEVNSLLKTNSESNVTCEKRKLHVCRICCKNFSSPYKLSRHLVTHSGIRPYRCILCSKTFTQKGHLKIHEHRCRRSDGVSDCSQVDGINTNYLHDKCVENPTDCTDFNMDATVNVREAQDACVSHYTFADEDLAHCSDAIDTKWVEVPEVGLKKENSESEQKQGDICYQATDNYSLSFASELAFEINEFVQNQNMAAPPLSNQHEGSTHNIEIPCQPAADSNKPLSDGFVRPVVDSYWCEPLTVFECHKCAVSFTSKRNLKQHVCLSNVQLKMSAQRNHCNICFKDFVSPSKLRRHYLVHTGQRPFRCDICGKTFTQSAHLRTHRQTH</sequence>
<feature type="domain" description="C2H2-type" evidence="12">
    <location>
        <begin position="230"/>
        <end position="257"/>
    </location>
</feature>
<dbReference type="FunFam" id="3.30.160.60:FF:000065">
    <property type="entry name" value="B-cell CLL/lymphoma 6, member B"/>
    <property type="match status" value="1"/>
</dbReference>
<comment type="subcellular location">
    <subcellularLocation>
        <location evidence="2">Cytoplasm</location>
    </subcellularLocation>
    <subcellularLocation>
        <location evidence="1">Nucleus</location>
    </subcellularLocation>
</comment>
<evidence type="ECO:0000256" key="11">
    <source>
        <dbReference type="SAM" id="MobiDB-lite"/>
    </source>
</evidence>
<dbReference type="GO" id="GO:0000978">
    <property type="term" value="F:RNA polymerase II cis-regulatory region sequence-specific DNA binding"/>
    <property type="evidence" value="ECO:0007669"/>
    <property type="project" value="TreeGrafter"/>
</dbReference>
<dbReference type="SUPFAM" id="SSF57667">
    <property type="entry name" value="beta-beta-alpha zinc fingers"/>
    <property type="match status" value="7"/>
</dbReference>
<evidence type="ECO:0000259" key="13">
    <source>
        <dbReference type="PROSITE" id="PS51801"/>
    </source>
</evidence>
<proteinExistence type="predicted"/>
<dbReference type="PROSITE" id="PS00028">
    <property type="entry name" value="ZINC_FINGER_C2H2_1"/>
    <property type="match status" value="12"/>
</dbReference>
<dbReference type="FunFam" id="3.30.160.60:FF:000624">
    <property type="entry name" value="zinc finger protein 697"/>
    <property type="match status" value="1"/>
</dbReference>
<evidence type="ECO:0000256" key="3">
    <source>
        <dbReference type="ARBA" id="ARBA00022490"/>
    </source>
</evidence>
<evidence type="ECO:0000256" key="10">
    <source>
        <dbReference type="PROSITE-ProRule" id="PRU01142"/>
    </source>
</evidence>
<dbReference type="FunFam" id="3.30.160.60:FF:000446">
    <property type="entry name" value="Zinc finger protein"/>
    <property type="match status" value="2"/>
</dbReference>
<name>A0A9Y4MZQ5_9TELE</name>
<feature type="domain" description="C2H2-type" evidence="12">
    <location>
        <begin position="814"/>
        <end position="833"/>
    </location>
</feature>
<dbReference type="FunFam" id="3.30.160.60:FF:000710">
    <property type="entry name" value="Zinc finger protein 768"/>
    <property type="match status" value="1"/>
</dbReference>
<dbReference type="GO" id="GO:0001228">
    <property type="term" value="F:DNA-binding transcription activator activity, RNA polymerase II-specific"/>
    <property type="evidence" value="ECO:0007669"/>
    <property type="project" value="TreeGrafter"/>
</dbReference>
<keyword evidence="7" id="KW-0862">Zinc</keyword>
<evidence type="ECO:0000313" key="14">
    <source>
        <dbReference type="Proteomes" id="UP000694891"/>
    </source>
</evidence>
<dbReference type="InterPro" id="IPR013087">
    <property type="entry name" value="Znf_C2H2_type"/>
</dbReference>
<dbReference type="RefSeq" id="XP_008278085.1">
    <property type="nucleotide sequence ID" value="XM_008279863.1"/>
</dbReference>
<evidence type="ECO:0000313" key="15">
    <source>
        <dbReference type="RefSeq" id="XP_008278085.1"/>
    </source>
</evidence>
<accession>A0A9Y4MZQ5</accession>
<protein>
    <submittedName>
        <fullName evidence="15">Zinc finger protein 770-like</fullName>
    </submittedName>
</protein>
<keyword evidence="3" id="KW-0963">Cytoplasm</keyword>
<keyword evidence="8" id="KW-0175">Coiled coil</keyword>